<organism evidence="2">
    <name type="scientific">uncultured Caudovirales phage</name>
    <dbReference type="NCBI Taxonomy" id="2100421"/>
    <lineage>
        <taxon>Viruses</taxon>
        <taxon>Duplodnaviria</taxon>
        <taxon>Heunggongvirae</taxon>
        <taxon>Uroviricota</taxon>
        <taxon>Caudoviricetes</taxon>
        <taxon>Peduoviridae</taxon>
        <taxon>Maltschvirus</taxon>
        <taxon>Maltschvirus maltsch</taxon>
    </lineage>
</organism>
<name>A0A6J5Q1Z0_9CAUD</name>
<sequence length="581" mass="61215">MDESKTYGDWILANTDKKGTPEFAEKVVSYRQAKVQEDAGTREAMEKNASDNAALARENQAAFERKKEWEAAGTAPARLGVMMRELAPKALETVTRAGFAGGTTAVGQIAGKRMAGTPGAVVGGAVAGAMAELVQQGIDVSSDPNARMQPGRVYGAAIQGAFPTQSPAASAFANAAAETVHSLVDQKRFPELSDLAQAAASGYVAGKVSKAISGKELTPNEALYEYRYAAFRKLRPEGVVVNPAELNRTGMMTGAATRLAGGPAAVGAEAIQQNQYILQSIARDEIGLSKKPIRFRPTVTTDAGNIIPGEIDVVIKEASKPYEQIRAISKKTADDLADFNSGKVKTMPYSVSTPQEISVLLKAGDNLDALKRSRMEIKEAVQAMKAAEPGALQRFEAAKALEDSLEGQIDAAAKITGNAKLVEELLASRVRMAKAFALKHSVDDVTGILDVQALDALRATGNKPGLRLTNGLADIADFARAFSRNAQDAVNASLPGAPAAGTNFAVRNVAQGNPMGAVAVGVPMLSQPSLSYLTSKGVQDKLAIPEYLTNADRLPSSGARNMIMQMGRGPVPAEQRPVPLR</sequence>
<gene>
    <name evidence="2" type="ORF">UFOVP1007_27</name>
    <name evidence="3" type="ORF">UFOVP1159_27</name>
    <name evidence="1" type="ORF">UFOVP927_36</name>
</gene>
<proteinExistence type="predicted"/>
<dbReference type="EMBL" id="LR797108">
    <property type="protein sequence ID" value="CAB4187412.1"/>
    <property type="molecule type" value="Genomic_DNA"/>
</dbReference>
<protein>
    <submittedName>
        <fullName evidence="2">Uncharacterized protein</fullName>
    </submittedName>
</protein>
<evidence type="ECO:0000313" key="2">
    <source>
        <dbReference type="EMBL" id="CAB4178139.1"/>
    </source>
</evidence>
<reference evidence="2" key="1">
    <citation type="submission" date="2020-05" db="EMBL/GenBank/DDBJ databases">
        <authorList>
            <person name="Chiriac C."/>
            <person name="Salcher M."/>
            <person name="Ghai R."/>
            <person name="Kavagutti S V."/>
        </authorList>
    </citation>
    <scope>NUCLEOTIDE SEQUENCE</scope>
</reference>
<evidence type="ECO:0000313" key="1">
    <source>
        <dbReference type="EMBL" id="CAB4171885.1"/>
    </source>
</evidence>
<evidence type="ECO:0000313" key="3">
    <source>
        <dbReference type="EMBL" id="CAB4187412.1"/>
    </source>
</evidence>
<accession>A0A6J5Q1Z0</accession>
<dbReference type="EMBL" id="LR796958">
    <property type="protein sequence ID" value="CAB4178139.1"/>
    <property type="molecule type" value="Genomic_DNA"/>
</dbReference>
<dbReference type="EMBL" id="LR796868">
    <property type="protein sequence ID" value="CAB4171885.1"/>
    <property type="molecule type" value="Genomic_DNA"/>
</dbReference>